<gene>
    <name evidence="1" type="ORF">MPC4_200040</name>
</gene>
<protein>
    <submittedName>
        <fullName evidence="1">Uncharacterized protein</fullName>
    </submittedName>
</protein>
<reference evidence="1 2" key="1">
    <citation type="submission" date="2019-05" db="EMBL/GenBank/DDBJ databases">
        <authorList>
            <person name="Farhan Ul Haque M."/>
        </authorList>
    </citation>
    <scope>NUCLEOTIDE SEQUENCE [LARGE SCALE GENOMIC DNA]</scope>
    <source>
        <strain evidence="1">2</strain>
    </source>
</reference>
<sequence>MTLSPTMARRAILNILFFQLGYLLASSNEAKETPCGTTGLPAGCLEERDCALCGHVI</sequence>
<keyword evidence="2" id="KW-1185">Reference proteome</keyword>
<dbReference type="AlphaFoldDB" id="A0A8B6M5P9"/>
<evidence type="ECO:0000313" key="1">
    <source>
        <dbReference type="EMBL" id="VTZ50158.1"/>
    </source>
</evidence>
<evidence type="ECO:0000313" key="2">
    <source>
        <dbReference type="Proteomes" id="UP000485880"/>
    </source>
</evidence>
<dbReference type="Proteomes" id="UP000485880">
    <property type="component" value="Unassembled WGS sequence"/>
</dbReference>
<dbReference type="EMBL" id="CABFMQ020000077">
    <property type="protein sequence ID" value="VTZ50158.1"/>
    <property type="molecule type" value="Genomic_DNA"/>
</dbReference>
<proteinExistence type="predicted"/>
<comment type="caution">
    <text evidence="1">The sequence shown here is derived from an EMBL/GenBank/DDBJ whole genome shotgun (WGS) entry which is preliminary data.</text>
</comment>
<accession>A0A8B6M5P9</accession>
<organism evidence="1 2">
    <name type="scientific">Methylocella tundrae</name>
    <dbReference type="NCBI Taxonomy" id="227605"/>
    <lineage>
        <taxon>Bacteria</taxon>
        <taxon>Pseudomonadati</taxon>
        <taxon>Pseudomonadota</taxon>
        <taxon>Alphaproteobacteria</taxon>
        <taxon>Hyphomicrobiales</taxon>
        <taxon>Beijerinckiaceae</taxon>
        <taxon>Methylocella</taxon>
    </lineage>
</organism>
<name>A0A8B6M5P9_METTU</name>